<feature type="transmembrane region" description="Helical" evidence="1">
    <location>
        <begin position="301"/>
        <end position="318"/>
    </location>
</feature>
<gene>
    <name evidence="2" type="ORF">BHF72_0131</name>
</gene>
<evidence type="ECO:0000313" key="2">
    <source>
        <dbReference type="EMBL" id="OEL10758.1"/>
    </source>
</evidence>
<comment type="caution">
    <text evidence="2">The sequence shown here is derived from an EMBL/GenBank/DDBJ whole genome shotgun (WGS) entry which is preliminary data.</text>
</comment>
<feature type="transmembrane region" description="Helical" evidence="1">
    <location>
        <begin position="324"/>
        <end position="340"/>
    </location>
</feature>
<accession>A0A1E5UD84</accession>
<keyword evidence="1" id="KW-1133">Transmembrane helix</keyword>
<dbReference type="EMBL" id="MKGI01000073">
    <property type="protein sequence ID" value="OEL10758.1"/>
    <property type="molecule type" value="Genomic_DNA"/>
</dbReference>
<name>A0A1E5UD84_9FLAO</name>
<feature type="transmembrane region" description="Helical" evidence="1">
    <location>
        <begin position="208"/>
        <end position="227"/>
    </location>
</feature>
<evidence type="ECO:0000313" key="3">
    <source>
        <dbReference type="Proteomes" id="UP000095601"/>
    </source>
</evidence>
<feature type="transmembrane region" description="Helical" evidence="1">
    <location>
        <begin position="257"/>
        <end position="280"/>
    </location>
</feature>
<keyword evidence="1" id="KW-0472">Membrane</keyword>
<keyword evidence="3" id="KW-1185">Reference proteome</keyword>
<evidence type="ECO:0000256" key="1">
    <source>
        <dbReference type="SAM" id="Phobius"/>
    </source>
</evidence>
<feature type="transmembrane region" description="Helical" evidence="1">
    <location>
        <begin position="173"/>
        <end position="201"/>
    </location>
</feature>
<dbReference type="Proteomes" id="UP000095601">
    <property type="component" value="Unassembled WGS sequence"/>
</dbReference>
<reference evidence="2 3" key="1">
    <citation type="submission" date="2016-09" db="EMBL/GenBank/DDBJ databases">
        <authorList>
            <person name="Capua I."/>
            <person name="De Benedictis P."/>
            <person name="Joannis T."/>
            <person name="Lombin L.H."/>
            <person name="Cattoli G."/>
        </authorList>
    </citation>
    <scope>NUCLEOTIDE SEQUENCE [LARGE SCALE GENOMIC DNA]</scope>
    <source>
        <strain evidence="2 3">NRS-1</strain>
    </source>
</reference>
<feature type="transmembrane region" description="Helical" evidence="1">
    <location>
        <begin position="7"/>
        <end position="27"/>
    </location>
</feature>
<dbReference type="RefSeq" id="WP_069799366.1">
    <property type="nucleotide sequence ID" value="NZ_CP034157.1"/>
</dbReference>
<proteinExistence type="predicted"/>
<dbReference type="AlphaFoldDB" id="A0A1E5UD84"/>
<dbReference type="KEGG" id="cnr:EB819_02355"/>
<feature type="transmembrane region" description="Helical" evidence="1">
    <location>
        <begin position="352"/>
        <end position="368"/>
    </location>
</feature>
<dbReference type="OrthoDB" id="104925at2"/>
<organism evidence="2 3">
    <name type="scientific">Cloacibacterium normanense</name>
    <dbReference type="NCBI Taxonomy" id="237258"/>
    <lineage>
        <taxon>Bacteria</taxon>
        <taxon>Pseudomonadati</taxon>
        <taxon>Bacteroidota</taxon>
        <taxon>Flavobacteriia</taxon>
        <taxon>Flavobacteriales</taxon>
        <taxon>Weeksellaceae</taxon>
    </lineage>
</organism>
<feature type="transmembrane region" description="Helical" evidence="1">
    <location>
        <begin position="118"/>
        <end position="135"/>
    </location>
</feature>
<feature type="transmembrane region" description="Helical" evidence="1">
    <location>
        <begin position="93"/>
        <end position="112"/>
    </location>
</feature>
<keyword evidence="1" id="KW-0812">Transmembrane</keyword>
<dbReference type="STRING" id="237258.SAMN04489756_1199"/>
<sequence>MKKNIHLSFFILILAIVIFNFDVINYINALKEKFGDYYYPLDDSYIHLSIAKNISFHEVWGITRYEFSSTSSSPFFSILLSILMNLWENNPLVSLYLNIFIANLFLIIIYLYYKDEPIVLASIFTGLYFIVLLKIQTVTGLEHILHIFFITIFWLSLFKWIESNYLKNNHLYLVYLSSFFLIISRYESLFILFPAIIFLLIKKRNLEAITILILSLIPVISFGLFSIKKGGFFFPNSLLVKGNLSLNPFVFFQQTSIIGKIIIISIILFLITIIFLNFTLNKKTKKELYKKSYNILLKNDTFLIIFITIILHSLFAKFNWLYRYESYLLTLIIVSVPLFFKKNVIKYTNRYYLTTILLIFALFTPRFLQSEKDLEFSAKNIYSQQVQIGMFLQKNKKIKTVIANDIGAICYFSDVKIIDLMGLGSTNILILKKNNPEQYKYYLNHVNYDLMVIYDSWFSNDKMKTRVKIAELKNLHHQVFGDNKVSFYIPQNSNLKNDLLESLKNFKKQLPKDTELIIYN</sequence>
<protein>
    <submittedName>
        <fullName evidence="2">Putative membrane protein</fullName>
    </submittedName>
</protein>